<dbReference type="GO" id="GO:0005730">
    <property type="term" value="C:nucleolus"/>
    <property type="evidence" value="ECO:0007669"/>
    <property type="project" value="TreeGrafter"/>
</dbReference>
<gene>
    <name evidence="4" type="ORF">FIBRA_07190</name>
</gene>
<comment type="similarity">
    <text evidence="1">Belongs to the SPT2 family.</text>
</comment>
<organism evidence="4 5">
    <name type="scientific">Fibroporia radiculosa</name>
    <dbReference type="NCBI Taxonomy" id="599839"/>
    <lineage>
        <taxon>Eukaryota</taxon>
        <taxon>Fungi</taxon>
        <taxon>Dikarya</taxon>
        <taxon>Basidiomycota</taxon>
        <taxon>Agaricomycotina</taxon>
        <taxon>Agaricomycetes</taxon>
        <taxon>Polyporales</taxon>
        <taxon>Fibroporiaceae</taxon>
        <taxon>Fibroporia</taxon>
    </lineage>
</organism>
<keyword evidence="5" id="KW-1185">Reference proteome</keyword>
<feature type="compositionally biased region" description="Polar residues" evidence="3">
    <location>
        <begin position="254"/>
        <end position="274"/>
    </location>
</feature>
<dbReference type="GO" id="GO:0042393">
    <property type="term" value="F:histone binding"/>
    <property type="evidence" value="ECO:0007669"/>
    <property type="project" value="TreeGrafter"/>
</dbReference>
<evidence type="ECO:0000313" key="5">
    <source>
        <dbReference type="Proteomes" id="UP000006352"/>
    </source>
</evidence>
<proteinExistence type="inferred from homology"/>
<feature type="compositionally biased region" description="Polar residues" evidence="3">
    <location>
        <begin position="321"/>
        <end position="330"/>
    </location>
</feature>
<dbReference type="EMBL" id="HE797175">
    <property type="protein sequence ID" value="CCM04992.1"/>
    <property type="molecule type" value="Genomic_DNA"/>
</dbReference>
<dbReference type="PANTHER" id="PTHR22691">
    <property type="entry name" value="YEAST SPT2-RELATED"/>
    <property type="match status" value="1"/>
</dbReference>
<dbReference type="Proteomes" id="UP000006352">
    <property type="component" value="Unassembled WGS sequence"/>
</dbReference>
<feature type="compositionally biased region" description="Basic and acidic residues" evidence="3">
    <location>
        <begin position="77"/>
        <end position="95"/>
    </location>
</feature>
<feature type="compositionally biased region" description="Polar residues" evidence="3">
    <location>
        <begin position="175"/>
        <end position="189"/>
    </location>
</feature>
<dbReference type="PANTHER" id="PTHR22691:SF8">
    <property type="entry name" value="PROTEIN SPT2 HOMOLOG"/>
    <property type="match status" value="1"/>
</dbReference>
<feature type="compositionally biased region" description="Basic and acidic residues" evidence="3">
    <location>
        <begin position="409"/>
        <end position="443"/>
    </location>
</feature>
<dbReference type="GeneID" id="24099903"/>
<feature type="region of interest" description="Disordered" evidence="3">
    <location>
        <begin position="399"/>
        <end position="458"/>
    </location>
</feature>
<dbReference type="RefSeq" id="XP_012184275.1">
    <property type="nucleotide sequence ID" value="XM_012328885.1"/>
</dbReference>
<dbReference type="STRING" id="599839.J4I0A6"/>
<evidence type="ECO:0000256" key="1">
    <source>
        <dbReference type="ARBA" id="ARBA00006461"/>
    </source>
</evidence>
<dbReference type="InParanoid" id="J4I0A6"/>
<feature type="region of interest" description="Disordered" evidence="3">
    <location>
        <begin position="1"/>
        <end position="189"/>
    </location>
</feature>
<name>J4I0A6_9APHY</name>
<feature type="compositionally biased region" description="Low complexity" evidence="3">
    <location>
        <begin position="1"/>
        <end position="12"/>
    </location>
</feature>
<dbReference type="AlphaFoldDB" id="J4I0A6"/>
<keyword evidence="2" id="KW-0175">Coiled coil</keyword>
<evidence type="ECO:0000256" key="3">
    <source>
        <dbReference type="SAM" id="MobiDB-lite"/>
    </source>
</evidence>
<feature type="compositionally biased region" description="Low complexity" evidence="3">
    <location>
        <begin position="331"/>
        <end position="349"/>
    </location>
</feature>
<dbReference type="Pfam" id="PF08243">
    <property type="entry name" value="SPT2"/>
    <property type="match status" value="1"/>
</dbReference>
<dbReference type="GO" id="GO:0006360">
    <property type="term" value="P:transcription by RNA polymerase I"/>
    <property type="evidence" value="ECO:0007669"/>
    <property type="project" value="TreeGrafter"/>
</dbReference>
<protein>
    <recommendedName>
        <fullName evidence="6">SPT2 chromatin protein</fullName>
    </recommendedName>
</protein>
<dbReference type="OrthoDB" id="6259853at2759"/>
<feature type="region of interest" description="Disordered" evidence="3">
    <location>
        <begin position="250"/>
        <end position="385"/>
    </location>
</feature>
<feature type="compositionally biased region" description="Basic and acidic residues" evidence="3">
    <location>
        <begin position="26"/>
        <end position="70"/>
    </location>
</feature>
<evidence type="ECO:0000256" key="2">
    <source>
        <dbReference type="ARBA" id="ARBA00023054"/>
    </source>
</evidence>
<reference evidence="4 5" key="1">
    <citation type="journal article" date="2012" name="Appl. Environ. Microbiol.">
        <title>Short-read sequencing for genomic analysis of the brown rot fungus Fibroporia radiculosa.</title>
        <authorList>
            <person name="Tang J.D."/>
            <person name="Perkins A.D."/>
            <person name="Sonstegard T.S."/>
            <person name="Schroeder S.G."/>
            <person name="Burgess S.C."/>
            <person name="Diehl S.V."/>
        </authorList>
    </citation>
    <scope>NUCLEOTIDE SEQUENCE [LARGE SCALE GENOMIC DNA]</scope>
    <source>
        <strain evidence="4 5">TFFH 294</strain>
    </source>
</reference>
<evidence type="ECO:0000313" key="4">
    <source>
        <dbReference type="EMBL" id="CCM04992.1"/>
    </source>
</evidence>
<dbReference type="InterPro" id="IPR013256">
    <property type="entry name" value="Chromatin_SPT2"/>
</dbReference>
<dbReference type="HOGENOM" id="CLU_046161_0_0_1"/>
<accession>J4I0A6</accession>
<sequence>MSSFAALMALSATQTRQAEEAVQSALDERRRKEAQRRKEQEERERKERELEAKLRMKRFEDEKREQERQQRLQQELAAKERKFQQREEQERDRLRYGPKKAPARTDKSGYPVSNAALRHSRTSDDESSSALTREEKRKRRQEAELRYGVNASRRVGHSSSYGKAGRRLPGGAMDITTTNTTLSDPGSSLSVRQRLAAEPAMLIRLNVNKRDTRTIDEIMQDRAKAKTGAVLQGDQAKEFNDWFGKNKQKDVARITSSQTGSASTSRANTPATGSQPPPKVASGSASPATRPSSQLKSIATPAKPSASQRAVIPKATPSKLAPNSSVKPQGSLNKASAVSSKLAASATRPAIKKRPRSPSRSPSPPPRKRAMSSGPSHNDISQEIWKLFGKDRSRYVAADVMSDDEDMEAGARDLEKEELRSSRIARKEEELALEEERRHEEEKRRKRKERDRDTRKGL</sequence>
<evidence type="ECO:0008006" key="6">
    <source>
        <dbReference type="Google" id="ProtNLM"/>
    </source>
</evidence>
<dbReference type="SMART" id="SM00784">
    <property type="entry name" value="SPT2"/>
    <property type="match status" value="1"/>
</dbReference>
<dbReference type="GO" id="GO:0006334">
    <property type="term" value="P:nucleosome assembly"/>
    <property type="evidence" value="ECO:0007669"/>
    <property type="project" value="TreeGrafter"/>
</dbReference>
<feature type="compositionally biased region" description="Polar residues" evidence="3">
    <location>
        <begin position="283"/>
        <end position="297"/>
    </location>
</feature>
<dbReference type="GO" id="GO:0003677">
    <property type="term" value="F:DNA binding"/>
    <property type="evidence" value="ECO:0007669"/>
    <property type="project" value="TreeGrafter"/>
</dbReference>